<protein>
    <recommendedName>
        <fullName evidence="4">Immunity protein 26</fullName>
    </recommendedName>
</protein>
<reference evidence="2 3" key="2">
    <citation type="journal article" date="2021" name="Microorganisms">
        <title>The Ever-Expanding Pseudomonas Genus: Description of 43 New Species and Partition of the Pseudomonas putida Group.</title>
        <authorList>
            <person name="Girard L."/>
            <person name="Lood C."/>
            <person name="Hofte M."/>
            <person name="Vandamme P."/>
            <person name="Rokni-Zadeh H."/>
            <person name="van Noort V."/>
            <person name="Lavigne R."/>
            <person name="De Mot R."/>
        </authorList>
    </citation>
    <scope>NUCLEOTIDE SEQUENCE [LARGE SCALE GENOMIC DNA]</scope>
    <source>
        <strain evidence="2 3">RW8P3</strain>
    </source>
</reference>
<evidence type="ECO:0000313" key="2">
    <source>
        <dbReference type="EMBL" id="QXI31352.1"/>
    </source>
</evidence>
<proteinExistence type="predicted"/>
<keyword evidence="3" id="KW-1185">Reference proteome</keyword>
<sequence>MKALTKPKAGDLFYIPAVNKDDEIGFIIARYIELIEPNLGHLIEIFEKFYTEIPTSIDEVDTTRRLFRPIFCSLRFSGLPRWKILFSDPDYEKSMSGYDKIKFAFDSSLWVGGKSLSATESQLEGIEPSICWRMDHIVFRVIAHLKGALAPDDIMDYEKLPEDLREDSDIASERVEKATRTMNEKFESHKQTGKP</sequence>
<reference evidence="2 3" key="1">
    <citation type="journal article" date="2020" name="Microorganisms">
        <title>Reliable Identification of Environmental Pseudomonas Isolates Using the rpoD Gene.</title>
        <authorList>
            <consortium name="The Broad Institute Genome Sequencing Platform"/>
            <person name="Girard L."/>
            <person name="Lood C."/>
            <person name="Rokni-Zadeh H."/>
            <person name="van Noort V."/>
            <person name="Lavigne R."/>
            <person name="De Mot R."/>
        </authorList>
    </citation>
    <scope>NUCLEOTIDE SEQUENCE [LARGE SCALE GENOMIC DNA]</scope>
    <source>
        <strain evidence="2 3">RW8P3</strain>
    </source>
</reference>
<name>A0A9E6PRY2_9PSED</name>
<feature type="region of interest" description="Disordered" evidence="1">
    <location>
        <begin position="168"/>
        <end position="195"/>
    </location>
</feature>
<accession>A0A9E6PRY2</accession>
<dbReference type="KEGG" id="pvw:HU752_000395"/>
<organism evidence="2 3">
    <name type="scientific">Pseudomonas vanderleydeniana</name>
    <dbReference type="NCBI Taxonomy" id="2745495"/>
    <lineage>
        <taxon>Bacteria</taxon>
        <taxon>Pseudomonadati</taxon>
        <taxon>Pseudomonadota</taxon>
        <taxon>Gammaproteobacteria</taxon>
        <taxon>Pseudomonadales</taxon>
        <taxon>Pseudomonadaceae</taxon>
        <taxon>Pseudomonas</taxon>
    </lineage>
</organism>
<dbReference type="EMBL" id="CP077093">
    <property type="protein sequence ID" value="QXI31352.1"/>
    <property type="molecule type" value="Genomic_DNA"/>
</dbReference>
<evidence type="ECO:0008006" key="4">
    <source>
        <dbReference type="Google" id="ProtNLM"/>
    </source>
</evidence>
<evidence type="ECO:0000256" key="1">
    <source>
        <dbReference type="SAM" id="MobiDB-lite"/>
    </source>
</evidence>
<evidence type="ECO:0000313" key="3">
    <source>
        <dbReference type="Proteomes" id="UP000634530"/>
    </source>
</evidence>
<gene>
    <name evidence="2" type="ORF">HU752_000395</name>
</gene>
<dbReference type="AlphaFoldDB" id="A0A9E6PRY2"/>
<dbReference type="Proteomes" id="UP000634530">
    <property type="component" value="Chromosome"/>
</dbReference>